<accession>A0ABS2WHR6</accession>
<sequence length="142" mass="16691">MNIMDFLDTVKMIVKKVGEYRDFEHADNFRVRISSANRSDSLVIQAWNSENGRRIMVTHYNGEQVETQTTVTPMGTPVKLMVRGVVVPCKTTEQRKLAIRLLKEWAPSLHRFIQPARELGKEQRRKKDVRRLPLWENILRVF</sequence>
<dbReference type="Proteomes" id="UP001177120">
    <property type="component" value="Unassembled WGS sequence"/>
</dbReference>
<dbReference type="RefSeq" id="WP_205493743.1">
    <property type="nucleotide sequence ID" value="NZ_JAFHAP010000006.1"/>
</dbReference>
<evidence type="ECO:0000313" key="1">
    <source>
        <dbReference type="EMBL" id="MBN2909063.1"/>
    </source>
</evidence>
<name>A0ABS2WHR6_9BACL</name>
<gene>
    <name evidence="1" type="ORF">JQC72_05950</name>
</gene>
<dbReference type="EMBL" id="JAFHAP010000006">
    <property type="protein sequence ID" value="MBN2909063.1"/>
    <property type="molecule type" value="Genomic_DNA"/>
</dbReference>
<keyword evidence="2" id="KW-1185">Reference proteome</keyword>
<protein>
    <submittedName>
        <fullName evidence="1">Uncharacterized protein</fullName>
    </submittedName>
</protein>
<proteinExistence type="predicted"/>
<evidence type="ECO:0000313" key="2">
    <source>
        <dbReference type="Proteomes" id="UP001177120"/>
    </source>
</evidence>
<organism evidence="1 2">
    <name type="scientific">Polycladomyces zharkentensis</name>
    <dbReference type="NCBI Taxonomy" id="2807616"/>
    <lineage>
        <taxon>Bacteria</taxon>
        <taxon>Bacillati</taxon>
        <taxon>Bacillota</taxon>
        <taxon>Bacilli</taxon>
        <taxon>Bacillales</taxon>
        <taxon>Thermoactinomycetaceae</taxon>
        <taxon>Polycladomyces</taxon>
    </lineage>
</organism>
<reference evidence="1" key="1">
    <citation type="journal article" date="2024" name="Int. J. Syst. Evol. Microbiol.">
        <title>Polycladomyces zharkentensis sp. nov., a novel thermophilic cellulose- and starch-degrading member of the Bacillota from a geothermal aquifer in Kazakhstan.</title>
        <authorList>
            <person name="Mashzhan A."/>
            <person name="Kistaubayeva A."/>
            <person name="Javier-Lopez R."/>
            <person name="Bissenova U."/>
            <person name="Bissenbay A."/>
            <person name="Birkeland N.K."/>
        </authorList>
    </citation>
    <scope>NUCLEOTIDE SEQUENCE</scope>
    <source>
        <strain evidence="1">ZKZ2T</strain>
    </source>
</reference>
<comment type="caution">
    <text evidence="1">The sequence shown here is derived from an EMBL/GenBank/DDBJ whole genome shotgun (WGS) entry which is preliminary data.</text>
</comment>